<evidence type="ECO:0000256" key="1">
    <source>
        <dbReference type="SAM" id="SignalP"/>
    </source>
</evidence>
<evidence type="ECO:0008006" key="4">
    <source>
        <dbReference type="Google" id="ProtNLM"/>
    </source>
</evidence>
<evidence type="ECO:0000313" key="2">
    <source>
        <dbReference type="EMBL" id="AWB50775.1"/>
    </source>
</evidence>
<dbReference type="EMBL" id="CP028920">
    <property type="protein sequence ID" value="AWB50775.1"/>
    <property type="molecule type" value="Genomic_DNA"/>
</dbReference>
<reference evidence="2 3" key="1">
    <citation type="submission" date="2018-04" db="EMBL/GenBank/DDBJ databases">
        <title>Genome sequencing of Gemmobacter.</title>
        <authorList>
            <person name="Yi H."/>
            <person name="Baek M.-G."/>
        </authorList>
    </citation>
    <scope>NUCLEOTIDE SEQUENCE [LARGE SCALE GENOMIC DNA]</scope>
    <source>
        <strain evidence="2 3">HYN0069</strain>
        <plasmid evidence="3">Plasmid unnamed2</plasmid>
    </source>
</reference>
<gene>
    <name evidence="2" type="ORF">HYN69_19535</name>
</gene>
<accession>A0A2S0USJ0</accession>
<dbReference type="RefSeq" id="WP_108437578.1">
    <property type="nucleotide sequence ID" value="NZ_CP028920.1"/>
</dbReference>
<feature type="signal peptide" evidence="1">
    <location>
        <begin position="1"/>
        <end position="26"/>
    </location>
</feature>
<keyword evidence="3" id="KW-1185">Reference proteome</keyword>
<feature type="chain" id="PRO_5015633363" description="DUF732 domain-containing protein" evidence="1">
    <location>
        <begin position="27"/>
        <end position="160"/>
    </location>
</feature>
<dbReference type="Proteomes" id="UP000244496">
    <property type="component" value="Plasmid unnamed2"/>
</dbReference>
<geneLocation type="plasmid" evidence="2">
    <name>unnamed2</name>
</geneLocation>
<protein>
    <recommendedName>
        <fullName evidence="4">DUF732 domain-containing protein</fullName>
    </recommendedName>
</protein>
<organism evidence="2 3">
    <name type="scientific">Paragemmobacter aquarius</name>
    <dbReference type="NCBI Taxonomy" id="2169400"/>
    <lineage>
        <taxon>Bacteria</taxon>
        <taxon>Pseudomonadati</taxon>
        <taxon>Pseudomonadota</taxon>
        <taxon>Alphaproteobacteria</taxon>
        <taxon>Rhodobacterales</taxon>
        <taxon>Paracoccaceae</taxon>
        <taxon>Paragemmobacter</taxon>
    </lineage>
</organism>
<dbReference type="KEGG" id="geh:HYN69_19535"/>
<dbReference type="AlphaFoldDB" id="A0A2S0USJ0"/>
<name>A0A2S0USJ0_9RHOB</name>
<sequence>MANDFKVRTMGGALWLIAVFSAAAWAETPAPADISEEDAYLDVLPKVEIPDAVQPIPGAVNEEFRNCEASWPAGYALARSGPEARALRDIYGLVRVRNVIETQNCGCTGKVANWEDVEAVAAALRDHHDVQRLSWQQTKAIAEEAATLTAVAETMCGGSF</sequence>
<dbReference type="OrthoDB" id="7772081at2"/>
<keyword evidence="1" id="KW-0732">Signal</keyword>
<keyword evidence="2" id="KW-0614">Plasmid</keyword>
<proteinExistence type="predicted"/>
<evidence type="ECO:0000313" key="3">
    <source>
        <dbReference type="Proteomes" id="UP000244496"/>
    </source>
</evidence>